<feature type="region of interest" description="Disordered" evidence="1">
    <location>
        <begin position="52"/>
        <end position="119"/>
    </location>
</feature>
<organism evidence="3 4">
    <name type="scientific">Floridaenema evergladense BLCC-F167</name>
    <dbReference type="NCBI Taxonomy" id="3153639"/>
    <lineage>
        <taxon>Bacteria</taxon>
        <taxon>Bacillati</taxon>
        <taxon>Cyanobacteriota</taxon>
        <taxon>Cyanophyceae</taxon>
        <taxon>Oscillatoriophycideae</taxon>
        <taxon>Aerosakkonematales</taxon>
        <taxon>Aerosakkonemataceae</taxon>
        <taxon>Floridanema</taxon>
        <taxon>Floridanema evergladense</taxon>
    </lineage>
</organism>
<reference evidence="3 4" key="1">
    <citation type="submission" date="2024-09" db="EMBL/GenBank/DDBJ databases">
        <title>Floridaenema gen nov. (Aerosakkonemataceae, Aerosakkonematales ord. nov., Cyanobacteria) from benthic tropical and subtropical fresh waters, with the description of four new species.</title>
        <authorList>
            <person name="Moretto J.A."/>
            <person name="Berthold D.E."/>
            <person name="Lefler F.W."/>
            <person name="Huang I.-S."/>
            <person name="Laughinghouse H. IV."/>
        </authorList>
    </citation>
    <scope>NUCLEOTIDE SEQUENCE [LARGE SCALE GENOMIC DNA]</scope>
    <source>
        <strain evidence="3 4">BLCC-F167</strain>
    </source>
</reference>
<evidence type="ECO:0000313" key="4">
    <source>
        <dbReference type="Proteomes" id="UP001576780"/>
    </source>
</evidence>
<dbReference type="Pfam" id="PF06051">
    <property type="entry name" value="DUF928"/>
    <property type="match status" value="1"/>
</dbReference>
<feature type="transmembrane region" description="Helical" evidence="2">
    <location>
        <begin position="9"/>
        <end position="30"/>
    </location>
</feature>
<sequence length="303" mass="33807">MSRKKPSYLVYLLTFLSLISAISFLCNFFLGLKSLALIPTPEKPVINRENIDRAEFKPSPNTGAPDKGTTTASTGTRYVPPDRGVPSSTAPGGSRGGICEQDQKQDQSIPSLGLTALRPDDSLERGMGLTLESQPQFLVYMPQTSAEYAQFTLKNEQGNNVYQTKEFRIKGQPGIISISLPKNSIQLENNKNYTWYISLICNPQNRAKDVYVTGWIRREPRTDLANKLQNAAARERPKIYAENGIWYEAIANLAELISQNPKDPTLMNDWKTLLESAKIPDIGNKPFSLTKIELPPNLATENR</sequence>
<evidence type="ECO:0000313" key="3">
    <source>
        <dbReference type="EMBL" id="MFB2837298.1"/>
    </source>
</evidence>
<keyword evidence="2" id="KW-0472">Membrane</keyword>
<keyword evidence="2" id="KW-0812">Transmembrane</keyword>
<proteinExistence type="predicted"/>
<keyword evidence="4" id="KW-1185">Reference proteome</keyword>
<dbReference type="InterPro" id="IPR010328">
    <property type="entry name" value="DUF928"/>
</dbReference>
<keyword evidence="2" id="KW-1133">Transmembrane helix</keyword>
<dbReference type="Proteomes" id="UP001576780">
    <property type="component" value="Unassembled WGS sequence"/>
</dbReference>
<protein>
    <submittedName>
        <fullName evidence="3">DUF928 domain-containing protein</fullName>
    </submittedName>
</protein>
<name>A0ABV4WQC2_9CYAN</name>
<dbReference type="EMBL" id="JBHFNT010000202">
    <property type="protein sequence ID" value="MFB2837298.1"/>
    <property type="molecule type" value="Genomic_DNA"/>
</dbReference>
<comment type="caution">
    <text evidence="3">The sequence shown here is derived from an EMBL/GenBank/DDBJ whole genome shotgun (WGS) entry which is preliminary data.</text>
</comment>
<accession>A0ABV4WQC2</accession>
<evidence type="ECO:0000256" key="2">
    <source>
        <dbReference type="SAM" id="Phobius"/>
    </source>
</evidence>
<gene>
    <name evidence="3" type="ORF">ACE1CA_22455</name>
</gene>
<evidence type="ECO:0000256" key="1">
    <source>
        <dbReference type="SAM" id="MobiDB-lite"/>
    </source>
</evidence>
<dbReference type="RefSeq" id="WP_413279650.1">
    <property type="nucleotide sequence ID" value="NZ_JBHFNT010000202.1"/>
</dbReference>